<dbReference type="GeneID" id="59327616"/>
<protein>
    <recommendedName>
        <fullName evidence="5">Peptidase S54 rhomboid domain-containing protein</fullName>
    </recommendedName>
</protein>
<keyword evidence="2" id="KW-0472">Membrane</keyword>
<feature type="transmembrane region" description="Helical" evidence="2">
    <location>
        <begin position="88"/>
        <end position="108"/>
    </location>
</feature>
<keyword evidence="2" id="KW-0812">Transmembrane</keyword>
<feature type="transmembrane region" description="Helical" evidence="2">
    <location>
        <begin position="120"/>
        <end position="139"/>
    </location>
</feature>
<keyword evidence="2" id="KW-1133">Transmembrane helix</keyword>
<evidence type="ECO:0000313" key="3">
    <source>
        <dbReference type="EMBL" id="QLL34375.1"/>
    </source>
</evidence>
<name>A0A7G3ZLI9_9SACH</name>
<dbReference type="EMBL" id="CP059252">
    <property type="protein sequence ID" value="QLL34375.1"/>
    <property type="molecule type" value="Genomic_DNA"/>
</dbReference>
<dbReference type="AlphaFoldDB" id="A0A7G3ZLI9"/>
<dbReference type="OrthoDB" id="272778at2759"/>
<dbReference type="RefSeq" id="XP_037141049.1">
    <property type="nucleotide sequence ID" value="XM_037285153.1"/>
</dbReference>
<dbReference type="KEGG" id="tgb:HG536_0G02360"/>
<evidence type="ECO:0000256" key="2">
    <source>
        <dbReference type="SAM" id="Phobius"/>
    </source>
</evidence>
<keyword evidence="4" id="KW-1185">Reference proteome</keyword>
<gene>
    <name evidence="3" type="ORF">HG536_0G02360</name>
</gene>
<evidence type="ECO:0000256" key="1">
    <source>
        <dbReference type="SAM" id="MobiDB-lite"/>
    </source>
</evidence>
<sequence length="285" mass="32638">MSMETPSGLFRFPITKLCMVSTGAVALSASVANYKYIFLARYEPFISDYKQYYRYFIFQLGCANETDVALVILLWYQFRNLERIMGSYKYISVLSLALVYTTLCLAGLNLLLNSLLPWKMLNSLCTGPLALILAMFHFYKEYTPQIYEFDILLTQPWTRRSNKKQHKWQLNDQFLVNALVIILLLNQGFSGIGCGFIGWLCGIFLDRGLFPGVDRWRLPFIERLLISTGFNDSNDAILDDADRYRDIDTDAAGGNGNEPLSLDDENANDEPARPLGVQFLDTFRR</sequence>
<evidence type="ECO:0000313" key="4">
    <source>
        <dbReference type="Proteomes" id="UP000515788"/>
    </source>
</evidence>
<evidence type="ECO:0008006" key="5">
    <source>
        <dbReference type="Google" id="ProtNLM"/>
    </source>
</evidence>
<accession>A0A7G3ZLI9</accession>
<organism evidence="3 4">
    <name type="scientific">Torulaspora globosa</name>
    <dbReference type="NCBI Taxonomy" id="48254"/>
    <lineage>
        <taxon>Eukaryota</taxon>
        <taxon>Fungi</taxon>
        <taxon>Dikarya</taxon>
        <taxon>Ascomycota</taxon>
        <taxon>Saccharomycotina</taxon>
        <taxon>Saccharomycetes</taxon>
        <taxon>Saccharomycetales</taxon>
        <taxon>Saccharomycetaceae</taxon>
        <taxon>Torulaspora</taxon>
    </lineage>
</organism>
<feature type="region of interest" description="Disordered" evidence="1">
    <location>
        <begin position="249"/>
        <end position="273"/>
    </location>
</feature>
<proteinExistence type="predicted"/>
<feature type="transmembrane region" description="Helical" evidence="2">
    <location>
        <begin position="56"/>
        <end position="76"/>
    </location>
</feature>
<feature type="transmembrane region" description="Helical" evidence="2">
    <location>
        <begin position="174"/>
        <end position="200"/>
    </location>
</feature>
<reference evidence="3 4" key="1">
    <citation type="submission" date="2020-06" db="EMBL/GenBank/DDBJ databases">
        <title>The yeast mating-type switching endonuclease HO is a domesticated member of an unorthodox homing genetic element family.</title>
        <authorList>
            <person name="Coughlan A.Y."/>
            <person name="Lombardi L."/>
            <person name="Braun-Galleani S."/>
            <person name="Martos A.R."/>
            <person name="Galeote V."/>
            <person name="Bigey F."/>
            <person name="Dequin S."/>
            <person name="Byrne K.P."/>
            <person name="Wolfe K.H."/>
        </authorList>
    </citation>
    <scope>NUCLEOTIDE SEQUENCE [LARGE SCALE GENOMIC DNA]</scope>
    <source>
        <strain evidence="3 4">CBS764</strain>
    </source>
</reference>
<dbReference type="Proteomes" id="UP000515788">
    <property type="component" value="Chromosome 7"/>
</dbReference>